<dbReference type="RefSeq" id="WP_190712277.1">
    <property type="nucleotide sequence ID" value="NZ_JACJST010000003.1"/>
</dbReference>
<comment type="subcellular location">
    <subcellularLocation>
        <location evidence="1">Membrane</location>
        <topology evidence="1">Multi-pass membrane protein</topology>
    </subcellularLocation>
</comment>
<proteinExistence type="inferred from homology"/>
<feature type="transmembrane region" description="Helical" evidence="7">
    <location>
        <begin position="64"/>
        <end position="85"/>
    </location>
</feature>
<gene>
    <name evidence="9" type="ORF">H6G59_05690</name>
</gene>
<accession>A0ABR8FEQ0</accession>
<keyword evidence="6 7" id="KW-0472">Membrane</keyword>
<organism evidence="9 10">
    <name type="scientific">Anabaena lutea FACHB-196</name>
    <dbReference type="NCBI Taxonomy" id="2692881"/>
    <lineage>
        <taxon>Bacteria</taxon>
        <taxon>Bacillati</taxon>
        <taxon>Cyanobacteriota</taxon>
        <taxon>Cyanophyceae</taxon>
        <taxon>Nostocales</taxon>
        <taxon>Nostocaceae</taxon>
        <taxon>Anabaena</taxon>
    </lineage>
</organism>
<protein>
    <submittedName>
        <fullName evidence="9">Sugar transferase</fullName>
    </submittedName>
</protein>
<evidence type="ECO:0000313" key="10">
    <source>
        <dbReference type="Proteomes" id="UP000640531"/>
    </source>
</evidence>
<feature type="transmembrane region" description="Helical" evidence="7">
    <location>
        <begin position="284"/>
        <end position="305"/>
    </location>
</feature>
<feature type="transmembrane region" description="Helical" evidence="7">
    <location>
        <begin position="254"/>
        <end position="272"/>
    </location>
</feature>
<evidence type="ECO:0000256" key="6">
    <source>
        <dbReference type="ARBA" id="ARBA00023136"/>
    </source>
</evidence>
<evidence type="ECO:0000256" key="1">
    <source>
        <dbReference type="ARBA" id="ARBA00004141"/>
    </source>
</evidence>
<feature type="transmembrane region" description="Helical" evidence="7">
    <location>
        <begin position="31"/>
        <end position="52"/>
    </location>
</feature>
<keyword evidence="3 9" id="KW-0808">Transferase</keyword>
<evidence type="ECO:0000256" key="2">
    <source>
        <dbReference type="ARBA" id="ARBA00006464"/>
    </source>
</evidence>
<feature type="transmembrane region" description="Helical" evidence="7">
    <location>
        <begin position="97"/>
        <end position="118"/>
    </location>
</feature>
<evidence type="ECO:0000256" key="3">
    <source>
        <dbReference type="ARBA" id="ARBA00022679"/>
    </source>
</evidence>
<comment type="caution">
    <text evidence="9">The sequence shown here is derived from an EMBL/GenBank/DDBJ whole genome shotgun (WGS) entry which is preliminary data.</text>
</comment>
<evidence type="ECO:0000313" key="9">
    <source>
        <dbReference type="EMBL" id="MBD2567399.1"/>
    </source>
</evidence>
<dbReference type="EMBL" id="JACJST010000003">
    <property type="protein sequence ID" value="MBD2567399.1"/>
    <property type="molecule type" value="Genomic_DNA"/>
</dbReference>
<evidence type="ECO:0000256" key="4">
    <source>
        <dbReference type="ARBA" id="ARBA00022692"/>
    </source>
</evidence>
<evidence type="ECO:0000256" key="5">
    <source>
        <dbReference type="ARBA" id="ARBA00022989"/>
    </source>
</evidence>
<keyword evidence="4 7" id="KW-0812">Transmembrane</keyword>
<reference evidence="9 10" key="1">
    <citation type="journal article" date="2020" name="ISME J.">
        <title>Comparative genomics reveals insights into cyanobacterial evolution and habitat adaptation.</title>
        <authorList>
            <person name="Chen M.Y."/>
            <person name="Teng W.K."/>
            <person name="Zhao L."/>
            <person name="Hu C.X."/>
            <person name="Zhou Y.K."/>
            <person name="Han B.P."/>
            <person name="Song L.R."/>
            <person name="Shu W.S."/>
        </authorList>
    </citation>
    <scope>NUCLEOTIDE SEQUENCE [LARGE SCALE GENOMIC DNA]</scope>
    <source>
        <strain evidence="9 10">FACHB-196</strain>
    </source>
</reference>
<comment type="similarity">
    <text evidence="2">Belongs to the bacterial sugar transferase family.</text>
</comment>
<dbReference type="NCBIfam" id="TIGR03025">
    <property type="entry name" value="EPS_sugtrans"/>
    <property type="match status" value="1"/>
</dbReference>
<feature type="transmembrane region" description="Helical" evidence="7">
    <location>
        <begin position="124"/>
        <end position="144"/>
    </location>
</feature>
<dbReference type="InterPro" id="IPR017475">
    <property type="entry name" value="EPS_sugar_tfrase"/>
</dbReference>
<keyword evidence="10" id="KW-1185">Reference proteome</keyword>
<dbReference type="GO" id="GO:0016740">
    <property type="term" value="F:transferase activity"/>
    <property type="evidence" value="ECO:0007669"/>
    <property type="project" value="UniProtKB-KW"/>
</dbReference>
<dbReference type="PANTHER" id="PTHR30576">
    <property type="entry name" value="COLANIC BIOSYNTHESIS UDP-GLUCOSE LIPID CARRIER TRANSFERASE"/>
    <property type="match status" value="1"/>
</dbReference>
<dbReference type="PANTHER" id="PTHR30576:SF10">
    <property type="entry name" value="SLL5057 PROTEIN"/>
    <property type="match status" value="1"/>
</dbReference>
<evidence type="ECO:0000256" key="7">
    <source>
        <dbReference type="SAM" id="Phobius"/>
    </source>
</evidence>
<dbReference type="Proteomes" id="UP000640531">
    <property type="component" value="Unassembled WGS sequence"/>
</dbReference>
<name>A0ABR8FEQ0_9NOST</name>
<evidence type="ECO:0000259" key="8">
    <source>
        <dbReference type="Pfam" id="PF02397"/>
    </source>
</evidence>
<feature type="transmembrane region" description="Helical" evidence="7">
    <location>
        <begin position="226"/>
        <end position="242"/>
    </location>
</feature>
<dbReference type="InterPro" id="IPR003362">
    <property type="entry name" value="Bact_transf"/>
</dbReference>
<keyword evidence="5 7" id="KW-1133">Transmembrane helix</keyword>
<sequence length="474" mass="54617">MLDKNVANSQLSEAPLDLRAPMFSRVRKGGWWLRLITLVTVDLTVLISAWILTELPSLLYTESVYISMFAAIFIQIGALAIQGIYAPGNKRHDYLNIIKTMIFAHGIILLVCVLYQPIEDLSRPTLIVFWFTSTSFVCAGRLIINSALEYWRRKQVLGKNPIFIICSQEEKEQVIGFIQKESRYNIVGSGNCDSLDKLNRLQTLEKINALGATEVLVSWNVIKDRMYLCWLFQASGIMLHIVPMELKPIYRDIVFHNIGGMTCLSFISPVITGRDFWLKRIFDFCFAAVFLILTFPLYISIAIAIKLDSPGSIFYRQTRIGLHGKKFQVWKFRTMRPDADKLQKELEALNEVKDGIIFKIKDDPRVTRIGKFLRRYSLDELPQIFNVVLGEMSLVGPRPLPTRDVDKFSERHFIRQEVLPGITGMWQVSGRSDILDFDQVMKLDLRYIENWSLWLDFQILVKTVQVVLNKEGAY</sequence>
<feature type="domain" description="Bacterial sugar transferase" evidence="8">
    <location>
        <begin position="279"/>
        <end position="468"/>
    </location>
</feature>
<dbReference type="Pfam" id="PF02397">
    <property type="entry name" value="Bac_transf"/>
    <property type="match status" value="1"/>
</dbReference>